<comment type="similarity">
    <text evidence="1">Belongs to the bacterial reverse transcriptase family.</text>
</comment>
<keyword evidence="4" id="KW-1185">Reference proteome</keyword>
<dbReference type="OrthoDB" id="9793236at2"/>
<accession>A0A380MXW7</accession>
<dbReference type="PROSITE" id="PS50878">
    <property type="entry name" value="RT_POL"/>
    <property type="match status" value="1"/>
</dbReference>
<name>A0A380MXW7_9GAMM</name>
<dbReference type="PANTHER" id="PTHR34047">
    <property type="entry name" value="NUCLEAR INTRON MATURASE 1, MITOCHONDRIAL-RELATED"/>
    <property type="match status" value="1"/>
</dbReference>
<proteinExistence type="inferred from homology"/>
<evidence type="ECO:0000259" key="2">
    <source>
        <dbReference type="PROSITE" id="PS50878"/>
    </source>
</evidence>
<protein>
    <submittedName>
        <fullName evidence="3">Group II intron-encoded protein ltrA</fullName>
    </submittedName>
</protein>
<evidence type="ECO:0000313" key="4">
    <source>
        <dbReference type="Proteomes" id="UP000254601"/>
    </source>
</evidence>
<dbReference type="CDD" id="cd01651">
    <property type="entry name" value="RT_G2_intron"/>
    <property type="match status" value="1"/>
</dbReference>
<sequence>MMPKNTKIFAIELIEQLDKQLYQLLPLRQLIIEGEITTDTRPQYFHQTSIPAWIFTLLNRLPPEKAKTAFRLHLPESGNLYYPKGSPYRFAITTFNGGETYLPQLITALTTPSTNPDRRTWHNNFRLTALKDGYTHQTITTPEELSQYTPSQLQIDCDTLAQAQSIELLIETGIAFGQSKVSASDLDSAQLLLQLGISIIYALSGNQADQTRQVQNLSEHLSHLITAEPFIRDSHLFYLNKTYADSHGKYKYLSGYHGSITLTPYQTHPHAALINKLLILCQYLGIGKRSNYGIGQYRLIADHQSLKKQPPPSQTLLSKLLSIETLCRSPEYADAEENEKTQLRALAQDIISDSYIPSPMQSFTQTRTSLSGQTKTRTLHTAPPQERLLQKIVARGLSERLDNMQHPASYGYRPKRSRQMAVKALKKLIEQNRPWILESDIADCFDSIPHSIIRSRLASLINDDITTDFILRVISALRQNAITGIGIPQGSPLSPLLANIVLRDLDYDLSQQNYHHIRYADDFVICCRTPEEAQQAEQACIQSLSEQQLTLKLSKTHLKQISEGLIFLGYHIDEQTIQDLSAQTAEQNLPLIEQDGINPITPPGQTLIICRNPPHRAQPS</sequence>
<gene>
    <name evidence="3" type="primary">ltrA</name>
    <name evidence="3" type="ORF">NCTC13337_02144</name>
</gene>
<organism evidence="3 4">
    <name type="scientific">Suttonella ornithocola</name>
    <dbReference type="NCBI Taxonomy" id="279832"/>
    <lineage>
        <taxon>Bacteria</taxon>
        <taxon>Pseudomonadati</taxon>
        <taxon>Pseudomonadota</taxon>
        <taxon>Gammaproteobacteria</taxon>
        <taxon>Cardiobacteriales</taxon>
        <taxon>Cardiobacteriaceae</taxon>
        <taxon>Suttonella</taxon>
    </lineage>
</organism>
<dbReference type="InterPro" id="IPR051083">
    <property type="entry name" value="GrpII_Intron_Splice-Mob/Def"/>
</dbReference>
<dbReference type="Proteomes" id="UP000254601">
    <property type="component" value="Unassembled WGS sequence"/>
</dbReference>
<evidence type="ECO:0000256" key="1">
    <source>
        <dbReference type="ARBA" id="ARBA00034120"/>
    </source>
</evidence>
<reference evidence="3 4" key="1">
    <citation type="submission" date="2018-06" db="EMBL/GenBank/DDBJ databases">
        <authorList>
            <consortium name="Pathogen Informatics"/>
            <person name="Doyle S."/>
        </authorList>
    </citation>
    <scope>NUCLEOTIDE SEQUENCE [LARGE SCALE GENOMIC DNA]</scope>
    <source>
        <strain evidence="3 4">NCTC13337</strain>
    </source>
</reference>
<dbReference type="InterPro" id="IPR000477">
    <property type="entry name" value="RT_dom"/>
</dbReference>
<dbReference type="InterPro" id="IPR043128">
    <property type="entry name" value="Rev_trsase/Diguanyl_cyclase"/>
</dbReference>
<dbReference type="InterPro" id="IPR043502">
    <property type="entry name" value="DNA/RNA_pol_sf"/>
</dbReference>
<dbReference type="RefSeq" id="WP_115306111.1">
    <property type="nucleotide sequence ID" value="NZ_UHIC01000001.1"/>
</dbReference>
<dbReference type="Gene3D" id="3.30.70.270">
    <property type="match status" value="1"/>
</dbReference>
<dbReference type="PANTHER" id="PTHR34047:SF8">
    <property type="entry name" value="PROTEIN YKFC"/>
    <property type="match status" value="1"/>
</dbReference>
<dbReference type="EMBL" id="UHIC01000001">
    <property type="protein sequence ID" value="SUO97054.1"/>
    <property type="molecule type" value="Genomic_DNA"/>
</dbReference>
<dbReference type="Pfam" id="PF00078">
    <property type="entry name" value="RVT_1"/>
    <property type="match status" value="1"/>
</dbReference>
<evidence type="ECO:0000313" key="3">
    <source>
        <dbReference type="EMBL" id="SUO97054.1"/>
    </source>
</evidence>
<dbReference type="SUPFAM" id="SSF56672">
    <property type="entry name" value="DNA/RNA polymerases"/>
    <property type="match status" value="1"/>
</dbReference>
<dbReference type="AlphaFoldDB" id="A0A380MXW7"/>
<feature type="domain" description="Reverse transcriptase" evidence="2">
    <location>
        <begin position="344"/>
        <end position="572"/>
    </location>
</feature>